<proteinExistence type="predicted"/>
<dbReference type="AlphaFoldDB" id="A0A2D4JV76"/>
<feature type="compositionally biased region" description="Basic and acidic residues" evidence="1">
    <location>
        <begin position="95"/>
        <end position="111"/>
    </location>
</feature>
<reference evidence="2" key="1">
    <citation type="submission" date="2017-07" db="EMBL/GenBank/DDBJ databases">
        <authorList>
            <person name="Mikheyev A."/>
            <person name="Grau M."/>
        </authorList>
    </citation>
    <scope>NUCLEOTIDE SEQUENCE</scope>
    <source>
        <tissue evidence="2">Venom_gland</tissue>
    </source>
</reference>
<dbReference type="EMBL" id="IACL01006197">
    <property type="protein sequence ID" value="LAB00410.1"/>
    <property type="molecule type" value="Transcribed_RNA"/>
</dbReference>
<evidence type="ECO:0000313" key="2">
    <source>
        <dbReference type="EMBL" id="LAB00410.1"/>
    </source>
</evidence>
<protein>
    <submittedName>
        <fullName evidence="2">Uncharacterized protein</fullName>
    </submittedName>
</protein>
<sequence length="111" mass="12605">MKKIIKEELNSNKHKHTAATLNSRKRKQIICTASSDKMDIHAASKQKVPDHSAYYHTTNKGGKKDNSQRPFRTTNYNPMESAYKPAKVLQSAPRKPKDAAAPKEKETKRQT</sequence>
<reference evidence="2" key="2">
    <citation type="submission" date="2017-11" db="EMBL/GenBank/DDBJ databases">
        <title>Coralsnake Venomics: Analyses of Venom Gland Transcriptomes and Proteomes of Six Brazilian Taxa.</title>
        <authorList>
            <person name="Aird S.D."/>
            <person name="Jorge da Silva N."/>
            <person name="Qiu L."/>
            <person name="Villar-Briones A."/>
            <person name="Aparecida-Saddi V."/>
            <person name="Campos-Telles M.P."/>
            <person name="Grau M."/>
            <person name="Mikheyev A.S."/>
        </authorList>
    </citation>
    <scope>NUCLEOTIDE SEQUENCE</scope>
    <source>
        <tissue evidence="2">Venom_gland</tissue>
    </source>
</reference>
<feature type="region of interest" description="Disordered" evidence="1">
    <location>
        <begin position="1"/>
        <end position="20"/>
    </location>
</feature>
<feature type="compositionally biased region" description="Basic and acidic residues" evidence="1">
    <location>
        <begin position="1"/>
        <end position="11"/>
    </location>
</feature>
<accession>A0A2D4JV76</accession>
<feature type="region of interest" description="Disordered" evidence="1">
    <location>
        <begin position="44"/>
        <end position="111"/>
    </location>
</feature>
<evidence type="ECO:0000256" key="1">
    <source>
        <dbReference type="SAM" id="MobiDB-lite"/>
    </source>
</evidence>
<feature type="compositionally biased region" description="Polar residues" evidence="1">
    <location>
        <begin position="68"/>
        <end position="78"/>
    </location>
</feature>
<name>A0A2D4JV76_9SAUR</name>
<organism evidence="2">
    <name type="scientific">Micrurus paraensis</name>
    <dbReference type="NCBI Taxonomy" id="1970185"/>
    <lineage>
        <taxon>Eukaryota</taxon>
        <taxon>Metazoa</taxon>
        <taxon>Chordata</taxon>
        <taxon>Craniata</taxon>
        <taxon>Vertebrata</taxon>
        <taxon>Euteleostomi</taxon>
        <taxon>Lepidosauria</taxon>
        <taxon>Squamata</taxon>
        <taxon>Bifurcata</taxon>
        <taxon>Unidentata</taxon>
        <taxon>Episquamata</taxon>
        <taxon>Toxicofera</taxon>
        <taxon>Serpentes</taxon>
        <taxon>Colubroidea</taxon>
        <taxon>Elapidae</taxon>
        <taxon>Elapinae</taxon>
        <taxon>Micrurus</taxon>
    </lineage>
</organism>